<comment type="pathway">
    <text evidence="1">Cofactor biosynthesis; tetrahydrofolate biosynthesis; 5,6,7,8-tetrahydrofolate from 7,8-dihydrofolate: step 1/1.</text>
</comment>
<dbReference type="CDD" id="cd00209">
    <property type="entry name" value="DHFR"/>
    <property type="match status" value="1"/>
</dbReference>
<evidence type="ECO:0000256" key="3">
    <source>
        <dbReference type="ARBA" id="ARBA00022563"/>
    </source>
</evidence>
<keyword evidence="5" id="KW-0560">Oxidoreductase</keyword>
<dbReference type="OrthoDB" id="337010at2157"/>
<name>A0A1H3D201_9EURY</name>
<dbReference type="GO" id="GO:0046655">
    <property type="term" value="P:folic acid metabolic process"/>
    <property type="evidence" value="ECO:0007669"/>
    <property type="project" value="TreeGrafter"/>
</dbReference>
<reference evidence="8" key="1">
    <citation type="submission" date="2016-10" db="EMBL/GenBank/DDBJ databases">
        <authorList>
            <person name="Varghese N."/>
            <person name="Submissions S."/>
        </authorList>
    </citation>
    <scope>NUCLEOTIDE SEQUENCE [LARGE SCALE GENOMIC DNA]</scope>
    <source>
        <strain evidence="8">CGMCC 1.10118</strain>
    </source>
</reference>
<evidence type="ECO:0000256" key="2">
    <source>
        <dbReference type="ARBA" id="ARBA00012856"/>
    </source>
</evidence>
<protein>
    <recommendedName>
        <fullName evidence="2">dihydrofolate reductase</fullName>
        <ecNumber evidence="2">1.5.1.3</ecNumber>
    </recommendedName>
</protein>
<evidence type="ECO:0000313" key="7">
    <source>
        <dbReference type="EMBL" id="SDX60330.1"/>
    </source>
</evidence>
<dbReference type="Proteomes" id="UP000199170">
    <property type="component" value="Unassembled WGS sequence"/>
</dbReference>
<dbReference type="GO" id="GO:0004146">
    <property type="term" value="F:dihydrofolate reductase activity"/>
    <property type="evidence" value="ECO:0007669"/>
    <property type="project" value="UniProtKB-EC"/>
</dbReference>
<evidence type="ECO:0000259" key="6">
    <source>
        <dbReference type="PROSITE" id="PS51330"/>
    </source>
</evidence>
<keyword evidence="3" id="KW-0554">One-carbon metabolism</keyword>
<dbReference type="EMBL" id="FNPB01000001">
    <property type="protein sequence ID" value="SDX60330.1"/>
    <property type="molecule type" value="Genomic_DNA"/>
</dbReference>
<evidence type="ECO:0000256" key="1">
    <source>
        <dbReference type="ARBA" id="ARBA00004903"/>
    </source>
</evidence>
<dbReference type="EC" id="1.5.1.3" evidence="2"/>
<evidence type="ECO:0000313" key="8">
    <source>
        <dbReference type="Proteomes" id="UP000199170"/>
    </source>
</evidence>
<gene>
    <name evidence="7" type="ORF">SAMN04487946_101316</name>
</gene>
<dbReference type="Pfam" id="PF00186">
    <property type="entry name" value="DHFR_1"/>
    <property type="match status" value="1"/>
</dbReference>
<organism evidence="7 8">
    <name type="scientific">Halobellus clavatus</name>
    <dbReference type="NCBI Taxonomy" id="660517"/>
    <lineage>
        <taxon>Archaea</taxon>
        <taxon>Methanobacteriati</taxon>
        <taxon>Methanobacteriota</taxon>
        <taxon>Stenosarchaea group</taxon>
        <taxon>Halobacteria</taxon>
        <taxon>Halobacteriales</taxon>
        <taxon>Haloferacaceae</taxon>
        <taxon>Halobellus</taxon>
    </lineage>
</organism>
<dbReference type="SUPFAM" id="SSF53597">
    <property type="entry name" value="Dihydrofolate reductase-like"/>
    <property type="match status" value="1"/>
</dbReference>
<keyword evidence="4" id="KW-0521">NADP</keyword>
<dbReference type="Gene3D" id="3.40.430.10">
    <property type="entry name" value="Dihydrofolate Reductase, subunit A"/>
    <property type="match status" value="1"/>
</dbReference>
<feature type="domain" description="DHFR" evidence="6">
    <location>
        <begin position="2"/>
        <end position="166"/>
    </location>
</feature>
<dbReference type="GO" id="GO:0006730">
    <property type="term" value="P:one-carbon metabolic process"/>
    <property type="evidence" value="ECO:0007669"/>
    <property type="project" value="UniProtKB-KW"/>
</dbReference>
<accession>A0A1H3D201</accession>
<dbReference type="RefSeq" id="WP_089764396.1">
    <property type="nucleotide sequence ID" value="NZ_FNPB01000001.1"/>
</dbReference>
<dbReference type="AlphaFoldDB" id="A0A1H3D201"/>
<dbReference type="PANTHER" id="PTHR48069:SF3">
    <property type="entry name" value="DIHYDROFOLATE REDUCTASE"/>
    <property type="match status" value="1"/>
</dbReference>
<dbReference type="InterPro" id="IPR012259">
    <property type="entry name" value="DHFR"/>
</dbReference>
<evidence type="ECO:0000256" key="4">
    <source>
        <dbReference type="ARBA" id="ARBA00022857"/>
    </source>
</evidence>
<dbReference type="GO" id="GO:0046654">
    <property type="term" value="P:tetrahydrofolate biosynthetic process"/>
    <property type="evidence" value="ECO:0007669"/>
    <property type="project" value="InterPro"/>
</dbReference>
<dbReference type="InterPro" id="IPR024072">
    <property type="entry name" value="DHFR-like_dom_sf"/>
</dbReference>
<dbReference type="PANTHER" id="PTHR48069">
    <property type="entry name" value="DIHYDROFOLATE REDUCTASE"/>
    <property type="match status" value="1"/>
</dbReference>
<dbReference type="GO" id="GO:0046452">
    <property type="term" value="P:dihydrofolate metabolic process"/>
    <property type="evidence" value="ECO:0007669"/>
    <property type="project" value="TreeGrafter"/>
</dbReference>
<dbReference type="InterPro" id="IPR001796">
    <property type="entry name" value="DHFR_dom"/>
</dbReference>
<dbReference type="STRING" id="660517.SAMN04487946_101316"/>
<dbReference type="PRINTS" id="PR00070">
    <property type="entry name" value="DHFR"/>
</dbReference>
<evidence type="ECO:0000256" key="5">
    <source>
        <dbReference type="ARBA" id="ARBA00023002"/>
    </source>
</evidence>
<sequence length="166" mass="18848">MELVAVVAMTEDRIIATEDDVPWDYPADVAQYKNRVAEHPVILGRTTYESMLPEPPGRRHIVLSRSFESVDSETATIARSPADALATAAEMDAETVYVLGGGEIYEAFLPEYDRMVISVVEYPIDHESCRRLVRFPEWDDAAWRKVSVDDSYDGFRIDFWESADSH</sequence>
<dbReference type="PROSITE" id="PS51330">
    <property type="entry name" value="DHFR_2"/>
    <property type="match status" value="1"/>
</dbReference>
<proteinExistence type="predicted"/>
<dbReference type="GO" id="GO:0050661">
    <property type="term" value="F:NADP binding"/>
    <property type="evidence" value="ECO:0007669"/>
    <property type="project" value="InterPro"/>
</dbReference>
<keyword evidence="8" id="KW-1185">Reference proteome</keyword>
<dbReference type="GO" id="GO:0005829">
    <property type="term" value="C:cytosol"/>
    <property type="evidence" value="ECO:0007669"/>
    <property type="project" value="TreeGrafter"/>
</dbReference>